<sequence length="177" mass="20706">MPITEDIVLPTFDELDVQDVNISQPVLIASGAYFGKYCDQQSKEYMLCRLEEKDPRKCLNEGKAVTMCGHDFFRLVGQACKDEVERMAKCMEWTHRELKFFHCKKERKIMDQCMQEKLGMARPPYGYFTQLRVHHTDRPKPKSFATEFKNANKGLSKDFDENVKEKLGEKHPLYAEI</sequence>
<evidence type="ECO:0000313" key="10">
    <source>
        <dbReference type="EMBL" id="KAJ6224940.1"/>
    </source>
</evidence>
<dbReference type="InterPro" id="IPR016680">
    <property type="entry name" value="NDUFA8"/>
</dbReference>
<keyword evidence="6" id="KW-0677">Repeat</keyword>
<evidence type="ECO:0008006" key="12">
    <source>
        <dbReference type="Google" id="ProtNLM"/>
    </source>
</evidence>
<evidence type="ECO:0000256" key="9">
    <source>
        <dbReference type="ARBA" id="ARBA00023157"/>
    </source>
</evidence>
<evidence type="ECO:0000256" key="7">
    <source>
        <dbReference type="ARBA" id="ARBA00022982"/>
    </source>
</evidence>
<dbReference type="PANTHER" id="PTHR13344">
    <property type="entry name" value="NADH-UBIQUINONE OXIDOREDUCTASE"/>
    <property type="match status" value="1"/>
</dbReference>
<keyword evidence="8" id="KW-0496">Mitochondrion</keyword>
<evidence type="ECO:0000256" key="3">
    <source>
        <dbReference type="ARBA" id="ARBA00010705"/>
    </source>
</evidence>
<dbReference type="Proteomes" id="UP001142055">
    <property type="component" value="Chromosome 1"/>
</dbReference>
<accession>A0A9Q0MFC7</accession>
<reference evidence="10" key="1">
    <citation type="submission" date="2022-12" db="EMBL/GenBank/DDBJ databases">
        <title>Genome assemblies of Blomia tropicalis.</title>
        <authorList>
            <person name="Cui Y."/>
        </authorList>
    </citation>
    <scope>NUCLEOTIDE SEQUENCE</scope>
    <source>
        <tissue evidence="10">Adult mites</tissue>
    </source>
</reference>
<dbReference type="AlphaFoldDB" id="A0A9Q0MFC7"/>
<comment type="subcellular location">
    <subcellularLocation>
        <location evidence="2">Mitochondrion</location>
    </subcellularLocation>
</comment>
<comment type="function">
    <text evidence="1">Accessory subunit of the mitochondrial membrane respiratory chain NADH dehydrogenase (Complex I), that is believed not to be involved in catalysis. Complex I functions in the transfer of electrons from NADH to the respiratory chain. The immediate electron acceptor for the enzyme is believed to be ubiquinone.</text>
</comment>
<dbReference type="PANTHER" id="PTHR13344:SF0">
    <property type="entry name" value="NADH DEHYDROGENASE [UBIQUINONE] 1 ALPHA SUBCOMPLEX SUBUNIT 8"/>
    <property type="match status" value="1"/>
</dbReference>
<comment type="similarity">
    <text evidence="3">Belongs to the complex I NDUFA8 subunit family.</text>
</comment>
<protein>
    <recommendedName>
        <fullName evidence="12">NADH dehydrogenase [ubiquinone] 1 alpha subcomplex subunit 8</fullName>
    </recommendedName>
</protein>
<evidence type="ECO:0000256" key="1">
    <source>
        <dbReference type="ARBA" id="ARBA00003195"/>
    </source>
</evidence>
<evidence type="ECO:0000256" key="4">
    <source>
        <dbReference type="ARBA" id="ARBA00022448"/>
    </source>
</evidence>
<evidence type="ECO:0000313" key="11">
    <source>
        <dbReference type="Proteomes" id="UP001142055"/>
    </source>
</evidence>
<dbReference type="EMBL" id="JAPWDV010000001">
    <property type="protein sequence ID" value="KAJ6224940.1"/>
    <property type="molecule type" value="Genomic_DNA"/>
</dbReference>
<proteinExistence type="inferred from homology"/>
<dbReference type="GO" id="GO:0006120">
    <property type="term" value="P:mitochondrial electron transport, NADH to ubiquinone"/>
    <property type="evidence" value="ECO:0007669"/>
    <property type="project" value="InterPro"/>
</dbReference>
<keyword evidence="4" id="KW-0813">Transport</keyword>
<name>A0A9Q0MFC7_BLOTA</name>
<comment type="caution">
    <text evidence="10">The sequence shown here is derived from an EMBL/GenBank/DDBJ whole genome shotgun (WGS) entry which is preliminary data.</text>
</comment>
<evidence type="ECO:0000256" key="5">
    <source>
        <dbReference type="ARBA" id="ARBA00022660"/>
    </source>
</evidence>
<dbReference type="OMA" id="FRTHWQC"/>
<evidence type="ECO:0000256" key="2">
    <source>
        <dbReference type="ARBA" id="ARBA00004173"/>
    </source>
</evidence>
<keyword evidence="9" id="KW-1015">Disulfide bond</keyword>
<keyword evidence="5" id="KW-0679">Respiratory chain</keyword>
<keyword evidence="7" id="KW-0249">Electron transport</keyword>
<keyword evidence="11" id="KW-1185">Reference proteome</keyword>
<dbReference type="OrthoDB" id="276296at2759"/>
<evidence type="ECO:0000256" key="8">
    <source>
        <dbReference type="ARBA" id="ARBA00023128"/>
    </source>
</evidence>
<evidence type="ECO:0000256" key="6">
    <source>
        <dbReference type="ARBA" id="ARBA00022737"/>
    </source>
</evidence>
<dbReference type="GO" id="GO:0005739">
    <property type="term" value="C:mitochondrion"/>
    <property type="evidence" value="ECO:0007669"/>
    <property type="project" value="UniProtKB-SubCell"/>
</dbReference>
<gene>
    <name evidence="10" type="ORF">RDWZM_003485</name>
</gene>
<organism evidence="10 11">
    <name type="scientific">Blomia tropicalis</name>
    <name type="common">Mite</name>
    <dbReference type="NCBI Taxonomy" id="40697"/>
    <lineage>
        <taxon>Eukaryota</taxon>
        <taxon>Metazoa</taxon>
        <taxon>Ecdysozoa</taxon>
        <taxon>Arthropoda</taxon>
        <taxon>Chelicerata</taxon>
        <taxon>Arachnida</taxon>
        <taxon>Acari</taxon>
        <taxon>Acariformes</taxon>
        <taxon>Sarcoptiformes</taxon>
        <taxon>Astigmata</taxon>
        <taxon>Glycyphagoidea</taxon>
        <taxon>Echimyopodidae</taxon>
        <taxon>Blomia</taxon>
    </lineage>
</organism>